<feature type="transmembrane region" description="Helical" evidence="1">
    <location>
        <begin position="59"/>
        <end position="80"/>
    </location>
</feature>
<gene>
    <name evidence="3" type="ORF">BJ212DRAFT_1373399</name>
</gene>
<keyword evidence="1" id="KW-0812">Transmembrane</keyword>
<proteinExistence type="predicted"/>
<organism evidence="3 4">
    <name type="scientific">Suillus subaureus</name>
    <dbReference type="NCBI Taxonomy" id="48587"/>
    <lineage>
        <taxon>Eukaryota</taxon>
        <taxon>Fungi</taxon>
        <taxon>Dikarya</taxon>
        <taxon>Basidiomycota</taxon>
        <taxon>Agaricomycotina</taxon>
        <taxon>Agaricomycetes</taxon>
        <taxon>Agaricomycetidae</taxon>
        <taxon>Boletales</taxon>
        <taxon>Suillineae</taxon>
        <taxon>Suillaceae</taxon>
        <taxon>Suillus</taxon>
    </lineage>
</organism>
<evidence type="ECO:0000259" key="2">
    <source>
        <dbReference type="Pfam" id="PF20151"/>
    </source>
</evidence>
<keyword evidence="1" id="KW-0472">Membrane</keyword>
<sequence>MTTLPEEIAFIWRRPKALSAILFLLNRYFALLVNISGLVLSFVPLSVERCPEYQLYRQLTFIFQAVIVCFIMTIRTYALYGGSKRLLTWMTITMITLAIIVSVEGLGRYMGDAVLLPGVGCYETYTAVTAARQ</sequence>
<name>A0A9P7E5H2_9AGAM</name>
<accession>A0A9P7E5H2</accession>
<dbReference type="AlphaFoldDB" id="A0A9P7E5H2"/>
<reference evidence="3" key="1">
    <citation type="journal article" date="2020" name="New Phytol.">
        <title>Comparative genomics reveals dynamic genome evolution in host specialist ectomycorrhizal fungi.</title>
        <authorList>
            <person name="Lofgren L.A."/>
            <person name="Nguyen N.H."/>
            <person name="Vilgalys R."/>
            <person name="Ruytinx J."/>
            <person name="Liao H.L."/>
            <person name="Branco S."/>
            <person name="Kuo A."/>
            <person name="LaButti K."/>
            <person name="Lipzen A."/>
            <person name="Andreopoulos W."/>
            <person name="Pangilinan J."/>
            <person name="Riley R."/>
            <person name="Hundley H."/>
            <person name="Na H."/>
            <person name="Barry K."/>
            <person name="Grigoriev I.V."/>
            <person name="Stajich J.E."/>
            <person name="Kennedy P.G."/>
        </authorList>
    </citation>
    <scope>NUCLEOTIDE SEQUENCE</scope>
    <source>
        <strain evidence="3">MN1</strain>
    </source>
</reference>
<feature type="transmembrane region" description="Helical" evidence="1">
    <location>
        <begin position="86"/>
        <end position="106"/>
    </location>
</feature>
<feature type="domain" description="DUF6533" evidence="2">
    <location>
        <begin position="2"/>
        <end position="32"/>
    </location>
</feature>
<dbReference type="InterPro" id="IPR045340">
    <property type="entry name" value="DUF6533"/>
</dbReference>
<comment type="caution">
    <text evidence="3">The sequence shown here is derived from an EMBL/GenBank/DDBJ whole genome shotgun (WGS) entry which is preliminary data.</text>
</comment>
<dbReference type="RefSeq" id="XP_041190248.1">
    <property type="nucleotide sequence ID" value="XM_041336365.1"/>
</dbReference>
<dbReference type="GeneID" id="64630382"/>
<dbReference type="EMBL" id="JABBWG010000028">
    <property type="protein sequence ID" value="KAG1811827.1"/>
    <property type="molecule type" value="Genomic_DNA"/>
</dbReference>
<keyword evidence="1" id="KW-1133">Transmembrane helix</keyword>
<protein>
    <recommendedName>
        <fullName evidence="2">DUF6533 domain-containing protein</fullName>
    </recommendedName>
</protein>
<dbReference type="Proteomes" id="UP000807769">
    <property type="component" value="Unassembled WGS sequence"/>
</dbReference>
<evidence type="ECO:0000313" key="4">
    <source>
        <dbReference type="Proteomes" id="UP000807769"/>
    </source>
</evidence>
<keyword evidence="4" id="KW-1185">Reference proteome</keyword>
<feature type="transmembrane region" description="Helical" evidence="1">
    <location>
        <begin position="28"/>
        <end position="47"/>
    </location>
</feature>
<evidence type="ECO:0000256" key="1">
    <source>
        <dbReference type="SAM" id="Phobius"/>
    </source>
</evidence>
<evidence type="ECO:0000313" key="3">
    <source>
        <dbReference type="EMBL" id="KAG1811827.1"/>
    </source>
</evidence>
<dbReference type="OrthoDB" id="2686513at2759"/>
<dbReference type="Pfam" id="PF20151">
    <property type="entry name" value="DUF6533"/>
    <property type="match status" value="1"/>
</dbReference>